<feature type="transmembrane region" description="Helical" evidence="1">
    <location>
        <begin position="103"/>
        <end position="120"/>
    </location>
</feature>
<dbReference type="AlphaFoldDB" id="A0A8I0ACQ4"/>
<feature type="transmembrane region" description="Helical" evidence="1">
    <location>
        <begin position="132"/>
        <end position="153"/>
    </location>
</feature>
<keyword evidence="1" id="KW-0812">Transmembrane</keyword>
<accession>A0A8I0ACQ4</accession>
<keyword evidence="1" id="KW-0472">Membrane</keyword>
<dbReference type="EMBL" id="JACOOX010000001">
    <property type="protein sequence ID" value="MBC5661318.1"/>
    <property type="molecule type" value="Genomic_DNA"/>
</dbReference>
<organism evidence="2 3">
    <name type="scientific">Coprococcus hominis</name>
    <name type="common">ex Liu et al. 2022</name>
    <dbReference type="NCBI Taxonomy" id="2763039"/>
    <lineage>
        <taxon>Bacteria</taxon>
        <taxon>Bacillati</taxon>
        <taxon>Bacillota</taxon>
        <taxon>Clostridia</taxon>
        <taxon>Lachnospirales</taxon>
        <taxon>Lachnospiraceae</taxon>
        <taxon>Coprococcus</taxon>
    </lineage>
</organism>
<evidence type="ECO:0000313" key="3">
    <source>
        <dbReference type="Proteomes" id="UP000615234"/>
    </source>
</evidence>
<gene>
    <name evidence="2" type="ORF">H8S09_00165</name>
</gene>
<reference evidence="2 3" key="1">
    <citation type="submission" date="2020-08" db="EMBL/GenBank/DDBJ databases">
        <title>Genome public.</title>
        <authorList>
            <person name="Liu C."/>
            <person name="Sun Q."/>
        </authorList>
    </citation>
    <scope>NUCLEOTIDE SEQUENCE [LARGE SCALE GENOMIC DNA]</scope>
    <source>
        <strain evidence="2 3">NSJ-10</strain>
    </source>
</reference>
<name>A0A8I0ACQ4_9FIRM</name>
<evidence type="ECO:0000256" key="1">
    <source>
        <dbReference type="SAM" id="Phobius"/>
    </source>
</evidence>
<comment type="caution">
    <text evidence="2">The sequence shown here is derived from an EMBL/GenBank/DDBJ whole genome shotgun (WGS) entry which is preliminary data.</text>
</comment>
<dbReference type="RefSeq" id="WP_117822361.1">
    <property type="nucleotide sequence ID" value="NZ_JACOOX010000001.1"/>
</dbReference>
<evidence type="ECO:0000313" key="2">
    <source>
        <dbReference type="EMBL" id="MBC5661318.1"/>
    </source>
</evidence>
<feature type="transmembrane region" description="Helical" evidence="1">
    <location>
        <begin position="81"/>
        <end position="97"/>
    </location>
</feature>
<keyword evidence="3" id="KW-1185">Reference proteome</keyword>
<protein>
    <submittedName>
        <fullName evidence="2">Zinc ribbon domain-containing protein</fullName>
    </submittedName>
</protein>
<proteinExistence type="predicted"/>
<dbReference type="Proteomes" id="UP000615234">
    <property type="component" value="Unassembled WGS sequence"/>
</dbReference>
<sequence length="158" mass="17594">MKCWNCGCEVNDNFCSNCGKAVGQQPVMDNNWVKQNTYSSPNAYGYSSTYNQNYITDTTGDNYNQTPEEELNPLVGFQGKCFWVVTILGVIFAIIFFSNGDILSGICLVGGAFTLCPLVLNRLPKKRQRAMGFVTIVLIGGGLFFTGDMDWIIELLIW</sequence>
<keyword evidence="1" id="KW-1133">Transmembrane helix</keyword>